<dbReference type="Pfam" id="PF00924">
    <property type="entry name" value="MS_channel_2nd"/>
    <property type="match status" value="1"/>
</dbReference>
<dbReference type="Gene3D" id="2.30.30.60">
    <property type="match status" value="1"/>
</dbReference>
<dbReference type="InterPro" id="IPR023408">
    <property type="entry name" value="MscS_beta-dom_sf"/>
</dbReference>
<keyword evidence="5 7" id="KW-1133">Transmembrane helix</keyword>
<dbReference type="InterPro" id="IPR049142">
    <property type="entry name" value="MS_channel_1st"/>
</dbReference>
<dbReference type="OrthoDB" id="9775207at2"/>
<comment type="subunit">
    <text evidence="7">Homoheptamer.</text>
</comment>
<evidence type="ECO:0000256" key="5">
    <source>
        <dbReference type="ARBA" id="ARBA00022989"/>
    </source>
</evidence>
<keyword evidence="6 7" id="KW-0472">Membrane</keyword>
<dbReference type="GO" id="GO:0008381">
    <property type="term" value="F:mechanosensitive monoatomic ion channel activity"/>
    <property type="evidence" value="ECO:0007669"/>
    <property type="project" value="InterPro"/>
</dbReference>
<feature type="domain" description="Mechanosensitive ion channel MscS C-terminal" evidence="9">
    <location>
        <begin position="274"/>
        <end position="358"/>
    </location>
</feature>
<dbReference type="Proteomes" id="UP000442109">
    <property type="component" value="Unassembled WGS sequence"/>
</dbReference>
<evidence type="ECO:0000256" key="1">
    <source>
        <dbReference type="ARBA" id="ARBA00004651"/>
    </source>
</evidence>
<evidence type="ECO:0000313" key="11">
    <source>
        <dbReference type="EMBL" id="MUG32301.1"/>
    </source>
</evidence>
<comment type="caution">
    <text evidence="7">Lacks conserved residue(s) required for the propagation of feature annotation.</text>
</comment>
<dbReference type="InterPro" id="IPR011014">
    <property type="entry name" value="MscS_channel_TM-2"/>
</dbReference>
<keyword evidence="4 7" id="KW-0812">Transmembrane</keyword>
<feature type="transmembrane region" description="Helical" evidence="7">
    <location>
        <begin position="122"/>
        <end position="143"/>
    </location>
</feature>
<dbReference type="Gene3D" id="3.30.70.100">
    <property type="match status" value="1"/>
</dbReference>
<dbReference type="Gene3D" id="1.10.287.1260">
    <property type="match status" value="2"/>
</dbReference>
<proteinExistence type="inferred from homology"/>
<evidence type="ECO:0000256" key="2">
    <source>
        <dbReference type="ARBA" id="ARBA00008017"/>
    </source>
</evidence>
<keyword evidence="7" id="KW-0813">Transport</keyword>
<feature type="transmembrane region" description="Helical" evidence="7">
    <location>
        <begin position="180"/>
        <end position="198"/>
    </location>
</feature>
<feature type="transmembrane region" description="Helical" evidence="7">
    <location>
        <begin position="51"/>
        <end position="70"/>
    </location>
</feature>
<name>A0A844M004_9GAMM</name>
<organism evidence="11 12">
    <name type="scientific">Psychrobacter sanguinis</name>
    <dbReference type="NCBI Taxonomy" id="861445"/>
    <lineage>
        <taxon>Bacteria</taxon>
        <taxon>Pseudomonadati</taxon>
        <taxon>Pseudomonadota</taxon>
        <taxon>Gammaproteobacteria</taxon>
        <taxon>Moraxellales</taxon>
        <taxon>Moraxellaceae</taxon>
        <taxon>Psychrobacter</taxon>
    </lineage>
</organism>
<accession>A0A844M004</accession>
<dbReference type="InterPro" id="IPR010920">
    <property type="entry name" value="LSM_dom_sf"/>
</dbReference>
<dbReference type="RefSeq" id="WP_011960987.1">
    <property type="nucleotide sequence ID" value="NZ_WFKQ01000003.1"/>
</dbReference>
<dbReference type="PANTHER" id="PTHR30221:SF1">
    <property type="entry name" value="SMALL-CONDUCTANCE MECHANOSENSITIVE CHANNEL"/>
    <property type="match status" value="1"/>
</dbReference>
<evidence type="ECO:0000259" key="10">
    <source>
        <dbReference type="Pfam" id="PF21088"/>
    </source>
</evidence>
<evidence type="ECO:0000256" key="6">
    <source>
        <dbReference type="ARBA" id="ARBA00023136"/>
    </source>
</evidence>
<dbReference type="EMBL" id="WFKQ01000003">
    <property type="protein sequence ID" value="MUG32301.1"/>
    <property type="molecule type" value="Genomic_DNA"/>
</dbReference>
<comment type="caution">
    <text evidence="11">The sequence shown here is derived from an EMBL/GenBank/DDBJ whole genome shotgun (WGS) entry which is preliminary data.</text>
</comment>
<evidence type="ECO:0000259" key="8">
    <source>
        <dbReference type="Pfam" id="PF00924"/>
    </source>
</evidence>
<dbReference type="InterPro" id="IPR049278">
    <property type="entry name" value="MS_channel_C"/>
</dbReference>
<dbReference type="Pfam" id="PF21082">
    <property type="entry name" value="MS_channel_3rd"/>
    <property type="match status" value="1"/>
</dbReference>
<comment type="subcellular location">
    <subcellularLocation>
        <location evidence="7">Cell inner membrane</location>
        <topology evidence="7">Multi-pass membrane protein</topology>
    </subcellularLocation>
    <subcellularLocation>
        <location evidence="1">Cell membrane</location>
        <topology evidence="1">Multi-pass membrane protein</topology>
    </subcellularLocation>
</comment>
<dbReference type="SUPFAM" id="SSF82861">
    <property type="entry name" value="Mechanosensitive channel protein MscS (YggB), transmembrane region"/>
    <property type="match status" value="2"/>
</dbReference>
<keyword evidence="12" id="KW-1185">Reference proteome</keyword>
<feature type="transmembrane region" description="Helical" evidence="7">
    <location>
        <begin position="91"/>
        <end position="110"/>
    </location>
</feature>
<keyword evidence="3" id="KW-1003">Cell membrane</keyword>
<keyword evidence="7" id="KW-0997">Cell inner membrane</keyword>
<dbReference type="SUPFAM" id="SSF82689">
    <property type="entry name" value="Mechanosensitive channel protein MscS (YggB), C-terminal domain"/>
    <property type="match status" value="1"/>
</dbReference>
<comment type="similarity">
    <text evidence="2 7">Belongs to the MscS (TC 1.A.23) family.</text>
</comment>
<dbReference type="GO" id="GO:0005886">
    <property type="term" value="C:plasma membrane"/>
    <property type="evidence" value="ECO:0007669"/>
    <property type="project" value="UniProtKB-SubCell"/>
</dbReference>
<dbReference type="SUPFAM" id="SSF50182">
    <property type="entry name" value="Sm-like ribonucleoproteins"/>
    <property type="match status" value="1"/>
</dbReference>
<evidence type="ECO:0000256" key="4">
    <source>
        <dbReference type="ARBA" id="ARBA00022692"/>
    </source>
</evidence>
<gene>
    <name evidence="11" type="ORF">GB996_05780</name>
</gene>
<reference evidence="11 12" key="1">
    <citation type="journal article" date="2019" name="PLoS ONE">
        <title>Pup mortality in New Zealand sea lions (Phocarctos hookeri) at Enderby Island, Auckland Islands, 2013-18.</title>
        <authorList>
            <person name="Michael S.A."/>
            <person name="Hayman D.T.S."/>
            <person name="Gray R."/>
            <person name="Zhang J."/>
            <person name="Rogers L."/>
            <person name="Roe W.D."/>
        </authorList>
    </citation>
    <scope>NUCLEOTIDE SEQUENCE [LARGE SCALE GENOMIC DNA]</scope>
    <source>
        <strain evidence="11 12">SM868</strain>
    </source>
</reference>
<keyword evidence="7" id="KW-0407">Ion channel</keyword>
<feature type="domain" description="Mechanosensitive ion channel MscS" evidence="8">
    <location>
        <begin position="201"/>
        <end position="266"/>
    </location>
</feature>
<dbReference type="InterPro" id="IPR011066">
    <property type="entry name" value="MscS_channel_C_sf"/>
</dbReference>
<dbReference type="AlphaFoldDB" id="A0A844M004"/>
<protein>
    <recommendedName>
        <fullName evidence="7">Small-conductance mechanosensitive channel</fullName>
    </recommendedName>
</protein>
<evidence type="ECO:0000256" key="7">
    <source>
        <dbReference type="RuleBase" id="RU369025"/>
    </source>
</evidence>
<comment type="function">
    <text evidence="7">Mechanosensitive channel that participates in the regulation of osmotic pressure changes within the cell, opening in response to stretch forces in the membrane lipid bilayer, without the need for other proteins. Contributes to normal resistance to hypoosmotic shock. Forms an ion channel of 1.0 nanosiemens conductance with a slight preference for anions.</text>
</comment>
<keyword evidence="7" id="KW-0406">Ion transport</keyword>
<dbReference type="Pfam" id="PF21088">
    <property type="entry name" value="MS_channel_1st"/>
    <property type="match status" value="1"/>
</dbReference>
<dbReference type="PANTHER" id="PTHR30221">
    <property type="entry name" value="SMALL-CONDUCTANCE MECHANOSENSITIVE CHANNEL"/>
    <property type="match status" value="1"/>
</dbReference>
<dbReference type="InterPro" id="IPR006685">
    <property type="entry name" value="MscS_channel_2nd"/>
</dbReference>
<evidence type="ECO:0000256" key="3">
    <source>
        <dbReference type="ARBA" id="ARBA00022475"/>
    </source>
</evidence>
<evidence type="ECO:0000313" key="12">
    <source>
        <dbReference type="Proteomes" id="UP000442109"/>
    </source>
</evidence>
<sequence length="406" mass="45132">MAKETGSKIGAFFQDILHDLYSSLYLAIGGNLEEESRDWASRGVELASTTIKIIILLLILWALYWFFTYLTNRYKDRFKISERRLSIIRSVMRYIWVVSCVIAIMSQVSVDPSTVSATAKASIWAGIYYVLWATSEQVISRVLKHYGLNASIEQLLKNVFSVLIIVFGLASVMAQFGFDIVSLVAGLGILGLAVGFAAQSTIANFISGITILLEQSFKVGDWISIGNNEGRVILISLRTTHILTRDNITVIIPNATVASSEVTNLTSKNFIRFDIQVRVALESDTEQARQVILKVLEDTDNILKRPEPSATVDHISDFGIVFIVRFWVTPAAVARMPRMKEALHEAITNSLQQAQISIPYPHMRVLIAKDISTDAELARHIEAPHTQASAANFTPKVKSDNQSPKT</sequence>
<evidence type="ECO:0000259" key="9">
    <source>
        <dbReference type="Pfam" id="PF21082"/>
    </source>
</evidence>
<feature type="domain" description="Mechanosensitive ion channel transmembrane helices 2/3" evidence="10">
    <location>
        <begin position="158"/>
        <end position="199"/>
    </location>
</feature>
<dbReference type="InterPro" id="IPR045275">
    <property type="entry name" value="MscS_archaea/bacteria_type"/>
</dbReference>
<feature type="transmembrane region" description="Helical" evidence="7">
    <location>
        <begin position="155"/>
        <end position="174"/>
    </location>
</feature>